<proteinExistence type="predicted"/>
<dbReference type="AlphaFoldDB" id="A0A9Q1B9M4"/>
<protein>
    <submittedName>
        <fullName evidence="2">Uncharacterized protein</fullName>
    </submittedName>
</protein>
<name>A0A9Q1B9M4_HOLLE</name>
<evidence type="ECO:0000313" key="3">
    <source>
        <dbReference type="Proteomes" id="UP001152320"/>
    </source>
</evidence>
<evidence type="ECO:0000313" key="2">
    <source>
        <dbReference type="EMBL" id="KAJ8019686.1"/>
    </source>
</evidence>
<sequence>MGQSRAGLTNLRTADRMRPANKKFSAAKEKNLVVFPKPFFSSNVEANIQILKNQYIIGGGVGSTPSPSIASSTEAKNCSYPPFGITDANNVGASKRILKNQNIIEAGESSEKTNYHAENDAHEEKNFECTIRDKGNTAEDQEAPTCAGVTKLSREGGEFN</sequence>
<evidence type="ECO:0000256" key="1">
    <source>
        <dbReference type="SAM" id="MobiDB-lite"/>
    </source>
</evidence>
<reference evidence="2" key="1">
    <citation type="submission" date="2021-10" db="EMBL/GenBank/DDBJ databases">
        <title>Tropical sea cucumber genome reveals ecological adaptation and Cuvierian tubules defense mechanism.</title>
        <authorList>
            <person name="Chen T."/>
        </authorList>
    </citation>
    <scope>NUCLEOTIDE SEQUENCE</scope>
    <source>
        <strain evidence="2">Nanhai2018</strain>
        <tissue evidence="2">Muscle</tissue>
    </source>
</reference>
<comment type="caution">
    <text evidence="2">The sequence shown here is derived from an EMBL/GenBank/DDBJ whole genome shotgun (WGS) entry which is preliminary data.</text>
</comment>
<organism evidence="2 3">
    <name type="scientific">Holothuria leucospilota</name>
    <name type="common">Black long sea cucumber</name>
    <name type="synonym">Mertensiothuria leucospilota</name>
    <dbReference type="NCBI Taxonomy" id="206669"/>
    <lineage>
        <taxon>Eukaryota</taxon>
        <taxon>Metazoa</taxon>
        <taxon>Echinodermata</taxon>
        <taxon>Eleutherozoa</taxon>
        <taxon>Echinozoa</taxon>
        <taxon>Holothuroidea</taxon>
        <taxon>Aspidochirotacea</taxon>
        <taxon>Aspidochirotida</taxon>
        <taxon>Holothuriidae</taxon>
        <taxon>Holothuria</taxon>
    </lineage>
</organism>
<feature type="region of interest" description="Disordered" evidence="1">
    <location>
        <begin position="135"/>
        <end position="160"/>
    </location>
</feature>
<dbReference type="Proteomes" id="UP001152320">
    <property type="component" value="Chromosome 23"/>
</dbReference>
<dbReference type="EMBL" id="JAIZAY010000023">
    <property type="protein sequence ID" value="KAJ8019686.1"/>
    <property type="molecule type" value="Genomic_DNA"/>
</dbReference>
<gene>
    <name evidence="2" type="ORF">HOLleu_41365</name>
</gene>
<accession>A0A9Q1B9M4</accession>
<keyword evidence="3" id="KW-1185">Reference proteome</keyword>